<keyword evidence="1" id="KW-0812">Transmembrane</keyword>
<keyword evidence="3" id="KW-1185">Reference proteome</keyword>
<dbReference type="AlphaFoldDB" id="A0A5B6VLW7"/>
<keyword evidence="2" id="KW-0808">Transferase</keyword>
<keyword evidence="2" id="KW-0548">Nucleotidyltransferase</keyword>
<keyword evidence="1" id="KW-1133">Transmembrane helix</keyword>
<dbReference type="EMBL" id="SMMG02000006">
    <property type="protein sequence ID" value="KAA3470065.1"/>
    <property type="molecule type" value="Genomic_DNA"/>
</dbReference>
<keyword evidence="2" id="KW-0695">RNA-directed DNA polymerase</keyword>
<dbReference type="Proteomes" id="UP000325315">
    <property type="component" value="Unassembled WGS sequence"/>
</dbReference>
<proteinExistence type="predicted"/>
<keyword evidence="1" id="KW-0472">Membrane</keyword>
<evidence type="ECO:0000313" key="2">
    <source>
        <dbReference type="EMBL" id="KAA3470065.1"/>
    </source>
</evidence>
<organism evidence="2 3">
    <name type="scientific">Gossypium australe</name>
    <dbReference type="NCBI Taxonomy" id="47621"/>
    <lineage>
        <taxon>Eukaryota</taxon>
        <taxon>Viridiplantae</taxon>
        <taxon>Streptophyta</taxon>
        <taxon>Embryophyta</taxon>
        <taxon>Tracheophyta</taxon>
        <taxon>Spermatophyta</taxon>
        <taxon>Magnoliopsida</taxon>
        <taxon>eudicotyledons</taxon>
        <taxon>Gunneridae</taxon>
        <taxon>Pentapetalae</taxon>
        <taxon>rosids</taxon>
        <taxon>malvids</taxon>
        <taxon>Malvales</taxon>
        <taxon>Malvaceae</taxon>
        <taxon>Malvoideae</taxon>
        <taxon>Gossypium</taxon>
    </lineage>
</organism>
<gene>
    <name evidence="2" type="ORF">EPI10_015804</name>
</gene>
<protein>
    <submittedName>
        <fullName evidence="2">Reverse transcriptase</fullName>
    </submittedName>
</protein>
<evidence type="ECO:0000256" key="1">
    <source>
        <dbReference type="SAM" id="Phobius"/>
    </source>
</evidence>
<accession>A0A5B6VLW7</accession>
<dbReference type="OrthoDB" id="1936608at2759"/>
<sequence length="171" mass="19366">MNLVLGSVSNTSEDAKEIVSSLLGVRSSSNLEKYLGLPNVVGRRKKEAFKSILDKISLQIDSWNIEKEGKSLPGEWRPELCGVSAEDRFCKGARLNENRKDREEGRSSSVFKQKSCCALNLTRFTLSAIKDEMMDLTLQTGKDTDWANRAVLLLLGFLFFYFRILLLHEPF</sequence>
<reference evidence="2" key="1">
    <citation type="submission" date="2019-08" db="EMBL/GenBank/DDBJ databases">
        <authorList>
            <person name="Liu F."/>
        </authorList>
    </citation>
    <scope>NUCLEOTIDE SEQUENCE [LARGE SCALE GENOMIC DNA]</scope>
    <source>
        <strain evidence="2">PA1801</strain>
        <tissue evidence="2">Leaf</tissue>
    </source>
</reference>
<name>A0A5B6VLW7_9ROSI</name>
<comment type="caution">
    <text evidence="2">The sequence shown here is derived from an EMBL/GenBank/DDBJ whole genome shotgun (WGS) entry which is preliminary data.</text>
</comment>
<dbReference type="GO" id="GO:0003964">
    <property type="term" value="F:RNA-directed DNA polymerase activity"/>
    <property type="evidence" value="ECO:0007669"/>
    <property type="project" value="UniProtKB-KW"/>
</dbReference>
<evidence type="ECO:0000313" key="3">
    <source>
        <dbReference type="Proteomes" id="UP000325315"/>
    </source>
</evidence>
<feature type="transmembrane region" description="Helical" evidence="1">
    <location>
        <begin position="146"/>
        <end position="166"/>
    </location>
</feature>